<dbReference type="Pfam" id="PF00132">
    <property type="entry name" value="Hexapep"/>
    <property type="match status" value="1"/>
</dbReference>
<evidence type="ECO:0000313" key="8">
    <source>
        <dbReference type="Proteomes" id="UP000238034"/>
    </source>
</evidence>
<evidence type="ECO:0000256" key="4">
    <source>
        <dbReference type="ARBA" id="ARBA00023315"/>
    </source>
</evidence>
<sequence>MFLLDESIRADLFRYAGAVSYKLFFKFLFVPGFRFTFFLRKCNKHGKKSFKGVLYRLLYRRYLFKYGIQIYPSTQIGHGFYMAHFGNIVVNPQAKIGSNCNVAQGVTIGQSNRGAKKGSPTIGNCVWIGPNSVVVGNIVIGDNVLIGGGAMVNIDIPSNSIVIGNPCTVIPKMGAIDGYITNKYFAKD</sequence>
<keyword evidence="6" id="KW-1133">Transmembrane helix</keyword>
<name>A0A2T0UBI0_9SPHI</name>
<dbReference type="EMBL" id="PVTH01000001">
    <property type="protein sequence ID" value="PRY55296.1"/>
    <property type="molecule type" value="Genomic_DNA"/>
</dbReference>
<evidence type="ECO:0000256" key="5">
    <source>
        <dbReference type="PIRNR" id="PIRNR000441"/>
    </source>
</evidence>
<evidence type="ECO:0000256" key="3">
    <source>
        <dbReference type="ARBA" id="ARBA00022737"/>
    </source>
</evidence>
<comment type="catalytic activity">
    <reaction evidence="5">
        <text>L-serine + acetyl-CoA = O-acetyl-L-serine + CoA</text>
        <dbReference type="Rhea" id="RHEA:24560"/>
        <dbReference type="ChEBI" id="CHEBI:33384"/>
        <dbReference type="ChEBI" id="CHEBI:57287"/>
        <dbReference type="ChEBI" id="CHEBI:57288"/>
        <dbReference type="ChEBI" id="CHEBI:58340"/>
        <dbReference type="EC" id="2.3.1.30"/>
    </reaction>
</comment>
<keyword evidence="6" id="KW-0472">Membrane</keyword>
<evidence type="ECO:0000256" key="2">
    <source>
        <dbReference type="ARBA" id="ARBA00022679"/>
    </source>
</evidence>
<dbReference type="OrthoDB" id="9814490at2"/>
<dbReference type="PROSITE" id="PS00101">
    <property type="entry name" value="HEXAPEP_TRANSFERASES"/>
    <property type="match status" value="1"/>
</dbReference>
<proteinExistence type="inferred from homology"/>
<comment type="caution">
    <text evidence="7">The sequence shown here is derived from an EMBL/GenBank/DDBJ whole genome shotgun (WGS) entry which is preliminary data.</text>
</comment>
<dbReference type="CDD" id="cd03354">
    <property type="entry name" value="LbH_SAT"/>
    <property type="match status" value="1"/>
</dbReference>
<organism evidence="7 8">
    <name type="scientific">Arcticibacter pallidicorallinus</name>
    <dbReference type="NCBI Taxonomy" id="1259464"/>
    <lineage>
        <taxon>Bacteria</taxon>
        <taxon>Pseudomonadati</taxon>
        <taxon>Bacteroidota</taxon>
        <taxon>Sphingobacteriia</taxon>
        <taxon>Sphingobacteriales</taxon>
        <taxon>Sphingobacteriaceae</taxon>
        <taxon>Arcticibacter</taxon>
    </lineage>
</organism>
<keyword evidence="4 5" id="KW-0012">Acyltransferase</keyword>
<keyword evidence="8" id="KW-1185">Reference proteome</keyword>
<dbReference type="SUPFAM" id="SSF51161">
    <property type="entry name" value="Trimeric LpxA-like enzymes"/>
    <property type="match status" value="1"/>
</dbReference>
<dbReference type="InterPro" id="IPR005881">
    <property type="entry name" value="Ser_O-AcTrfase"/>
</dbReference>
<keyword evidence="6" id="KW-0812">Transmembrane</keyword>
<dbReference type="InterPro" id="IPR018357">
    <property type="entry name" value="Hexapep_transf_CS"/>
</dbReference>
<reference evidence="7 8" key="1">
    <citation type="submission" date="2018-03" db="EMBL/GenBank/DDBJ databases">
        <title>Genomic Encyclopedia of Type Strains, Phase III (KMG-III): the genomes of soil and plant-associated and newly described type strains.</title>
        <authorList>
            <person name="Whitman W."/>
        </authorList>
    </citation>
    <scope>NUCLEOTIDE SEQUENCE [LARGE SCALE GENOMIC DNA]</scope>
    <source>
        <strain evidence="7 8">CGMCC 1.9313</strain>
    </source>
</reference>
<dbReference type="AlphaFoldDB" id="A0A2T0UBI0"/>
<dbReference type="PIRSF" id="PIRSF000441">
    <property type="entry name" value="CysE"/>
    <property type="match status" value="1"/>
</dbReference>
<evidence type="ECO:0000256" key="6">
    <source>
        <dbReference type="SAM" id="Phobius"/>
    </source>
</evidence>
<feature type="transmembrane region" description="Helical" evidence="6">
    <location>
        <begin position="20"/>
        <end position="39"/>
    </location>
</feature>
<dbReference type="PANTHER" id="PTHR42811">
    <property type="entry name" value="SERINE ACETYLTRANSFERASE"/>
    <property type="match status" value="1"/>
</dbReference>
<dbReference type="Gene3D" id="2.160.10.10">
    <property type="entry name" value="Hexapeptide repeat proteins"/>
    <property type="match status" value="1"/>
</dbReference>
<gene>
    <name evidence="7" type="ORF">B0I27_101265</name>
</gene>
<dbReference type="GO" id="GO:0006535">
    <property type="term" value="P:cysteine biosynthetic process from serine"/>
    <property type="evidence" value="ECO:0007669"/>
    <property type="project" value="InterPro"/>
</dbReference>
<evidence type="ECO:0000313" key="7">
    <source>
        <dbReference type="EMBL" id="PRY55296.1"/>
    </source>
</evidence>
<dbReference type="InterPro" id="IPR001451">
    <property type="entry name" value="Hexapep"/>
</dbReference>
<dbReference type="EC" id="2.3.1.30" evidence="5"/>
<accession>A0A2T0UBI0</accession>
<dbReference type="InterPro" id="IPR011004">
    <property type="entry name" value="Trimer_LpxA-like_sf"/>
</dbReference>
<dbReference type="Proteomes" id="UP000238034">
    <property type="component" value="Unassembled WGS sequence"/>
</dbReference>
<keyword evidence="2 5" id="KW-0808">Transferase</keyword>
<protein>
    <recommendedName>
        <fullName evidence="5">Serine acetyltransferase</fullName>
        <ecNumber evidence="5">2.3.1.30</ecNumber>
    </recommendedName>
</protein>
<evidence type="ECO:0000256" key="1">
    <source>
        <dbReference type="ARBA" id="ARBA00007274"/>
    </source>
</evidence>
<dbReference type="GO" id="GO:0005737">
    <property type="term" value="C:cytoplasm"/>
    <property type="evidence" value="ECO:0007669"/>
    <property type="project" value="InterPro"/>
</dbReference>
<comment type="similarity">
    <text evidence="1 5">Belongs to the transferase hexapeptide repeat family.</text>
</comment>
<dbReference type="GO" id="GO:0009001">
    <property type="term" value="F:serine O-acetyltransferase activity"/>
    <property type="evidence" value="ECO:0007669"/>
    <property type="project" value="UniProtKB-EC"/>
</dbReference>
<keyword evidence="3" id="KW-0677">Repeat</keyword>
<dbReference type="InterPro" id="IPR045304">
    <property type="entry name" value="LbH_SAT"/>
</dbReference>